<name>A0ACC2GRJ0_DALPE</name>
<reference evidence="1" key="1">
    <citation type="submission" date="2021-05" db="EMBL/GenBank/DDBJ databases">
        <authorList>
            <person name="Pan Q."/>
            <person name="Jouanno E."/>
            <person name="Zahm M."/>
            <person name="Klopp C."/>
            <person name="Cabau C."/>
            <person name="Louis A."/>
            <person name="Berthelot C."/>
            <person name="Parey E."/>
            <person name="Roest Crollius H."/>
            <person name="Montfort J."/>
            <person name="Robinson-Rechavi M."/>
            <person name="Bouchez O."/>
            <person name="Lampietro C."/>
            <person name="Lopez Roques C."/>
            <person name="Donnadieu C."/>
            <person name="Postlethwait J."/>
            <person name="Bobe J."/>
            <person name="Dillon D."/>
            <person name="Chandos A."/>
            <person name="von Hippel F."/>
            <person name="Guiguen Y."/>
        </authorList>
    </citation>
    <scope>NUCLEOTIDE SEQUENCE</scope>
    <source>
        <strain evidence="1">YG-Jan2019</strain>
    </source>
</reference>
<dbReference type="EMBL" id="CM055737">
    <property type="protein sequence ID" value="KAJ8006172.1"/>
    <property type="molecule type" value="Genomic_DNA"/>
</dbReference>
<keyword evidence="2" id="KW-1185">Reference proteome</keyword>
<organism evidence="1 2">
    <name type="scientific">Dallia pectoralis</name>
    <name type="common">Alaska blackfish</name>
    <dbReference type="NCBI Taxonomy" id="75939"/>
    <lineage>
        <taxon>Eukaryota</taxon>
        <taxon>Metazoa</taxon>
        <taxon>Chordata</taxon>
        <taxon>Craniata</taxon>
        <taxon>Vertebrata</taxon>
        <taxon>Euteleostomi</taxon>
        <taxon>Actinopterygii</taxon>
        <taxon>Neopterygii</taxon>
        <taxon>Teleostei</taxon>
        <taxon>Protacanthopterygii</taxon>
        <taxon>Esociformes</taxon>
        <taxon>Umbridae</taxon>
        <taxon>Dallia</taxon>
    </lineage>
</organism>
<accession>A0ACC2GRJ0</accession>
<protein>
    <submittedName>
        <fullName evidence="1">Uncharacterized protein</fullName>
    </submittedName>
</protein>
<evidence type="ECO:0000313" key="2">
    <source>
        <dbReference type="Proteomes" id="UP001157502"/>
    </source>
</evidence>
<sequence>MISHLPWDAWVAWCFRFSWSNEGALTIVDVFLHRWLHSIHDEFIFQGQNFGQWESAGEGSVIELPSCIWWGGKRAGDTLTATPAHRLQHRGNRGWNRGGNFGKIFAEVDQLSPKESRGEAKSGPCLLRSRAGPCLLRNRAGSHPYVCELAEAEEERPLSPPPVLEKECPGLRRSVP</sequence>
<evidence type="ECO:0000313" key="1">
    <source>
        <dbReference type="EMBL" id="KAJ8006172.1"/>
    </source>
</evidence>
<gene>
    <name evidence="1" type="ORF">DPEC_G00125480</name>
</gene>
<dbReference type="Proteomes" id="UP001157502">
    <property type="component" value="Chromosome 10"/>
</dbReference>
<comment type="caution">
    <text evidence="1">The sequence shown here is derived from an EMBL/GenBank/DDBJ whole genome shotgun (WGS) entry which is preliminary data.</text>
</comment>
<proteinExistence type="predicted"/>